<dbReference type="AlphaFoldDB" id="A0A0F9IN05"/>
<organism evidence="1">
    <name type="scientific">marine sediment metagenome</name>
    <dbReference type="NCBI Taxonomy" id="412755"/>
    <lineage>
        <taxon>unclassified sequences</taxon>
        <taxon>metagenomes</taxon>
        <taxon>ecological metagenomes</taxon>
    </lineage>
</organism>
<protein>
    <recommendedName>
        <fullName evidence="2">CPXCG motif-containing cysteine-rich protein</fullName>
    </recommendedName>
</protein>
<accession>A0A0F9IN05</accession>
<proteinExistence type="predicted"/>
<evidence type="ECO:0000313" key="1">
    <source>
        <dbReference type="EMBL" id="KKL95175.1"/>
    </source>
</evidence>
<comment type="caution">
    <text evidence="1">The sequence shown here is derived from an EMBL/GenBank/DDBJ whole genome shotgun (WGS) entry which is preliminary data.</text>
</comment>
<evidence type="ECO:0008006" key="2">
    <source>
        <dbReference type="Google" id="ProtNLM"/>
    </source>
</evidence>
<sequence length="49" mass="5647">MLIQCPGCNEITQVDDAHPVCPGEVEWECPSCLMFWRIETHFDLDDDAH</sequence>
<gene>
    <name evidence="1" type="ORF">LCGC14_1857260</name>
</gene>
<name>A0A0F9IN05_9ZZZZ</name>
<dbReference type="EMBL" id="LAZR01018742">
    <property type="protein sequence ID" value="KKL95175.1"/>
    <property type="molecule type" value="Genomic_DNA"/>
</dbReference>
<reference evidence="1" key="1">
    <citation type="journal article" date="2015" name="Nature">
        <title>Complex archaea that bridge the gap between prokaryotes and eukaryotes.</title>
        <authorList>
            <person name="Spang A."/>
            <person name="Saw J.H."/>
            <person name="Jorgensen S.L."/>
            <person name="Zaremba-Niedzwiedzka K."/>
            <person name="Martijn J."/>
            <person name="Lind A.E."/>
            <person name="van Eijk R."/>
            <person name="Schleper C."/>
            <person name="Guy L."/>
            <person name="Ettema T.J."/>
        </authorList>
    </citation>
    <scope>NUCLEOTIDE SEQUENCE</scope>
</reference>